<reference evidence="4" key="1">
    <citation type="submission" date="2019-03" db="EMBL/GenBank/DDBJ databases">
        <title>Flavobacterium sp.</title>
        <authorList>
            <person name="Kim H."/>
        </authorList>
    </citation>
    <scope>NUCLEOTIDE SEQUENCE [LARGE SCALE GENOMIC DNA]</scope>
    <source>
        <strain evidence="4">GS13</strain>
    </source>
</reference>
<accession>A0A4P6YAZ1</accession>
<proteinExistence type="predicted"/>
<organism evidence="3 4">
    <name type="scientific">Flavobacterium nackdongense</name>
    <dbReference type="NCBI Taxonomy" id="2547394"/>
    <lineage>
        <taxon>Bacteria</taxon>
        <taxon>Pseudomonadati</taxon>
        <taxon>Bacteroidota</taxon>
        <taxon>Flavobacteriia</taxon>
        <taxon>Flavobacteriales</taxon>
        <taxon>Flavobacteriaceae</taxon>
        <taxon>Flavobacterium</taxon>
    </lineage>
</organism>
<evidence type="ECO:0000313" key="4">
    <source>
        <dbReference type="Proteomes" id="UP000291124"/>
    </source>
</evidence>
<dbReference type="OrthoDB" id="964913at2"/>
<evidence type="ECO:0000256" key="1">
    <source>
        <dbReference type="SAM" id="MobiDB-lite"/>
    </source>
</evidence>
<feature type="region of interest" description="Disordered" evidence="1">
    <location>
        <begin position="134"/>
        <end position="154"/>
    </location>
</feature>
<keyword evidence="4" id="KW-1185">Reference proteome</keyword>
<dbReference type="Gene3D" id="2.60.120.380">
    <property type="match status" value="1"/>
</dbReference>
<evidence type="ECO:0000256" key="2">
    <source>
        <dbReference type="SAM" id="SignalP"/>
    </source>
</evidence>
<feature type="compositionally biased region" description="Low complexity" evidence="1">
    <location>
        <begin position="134"/>
        <end position="153"/>
    </location>
</feature>
<evidence type="ECO:0008006" key="5">
    <source>
        <dbReference type="Google" id="ProtNLM"/>
    </source>
</evidence>
<dbReference type="Proteomes" id="UP000291124">
    <property type="component" value="Chromosome"/>
</dbReference>
<sequence length="250" mass="26935">MRKCLKRMGLFLAILALIPVESSAQIITKKVSFPKGKSSTVIQGSITGDQTIDYTVGANAGQTLKVTFKQLSKSSFFNVLPPGSENVADFISQTEGNTCSLNLTKSGTYKIRVYQMRSTARRGEKATYSLSISIPAGSSSKSSSTASANTSYSGDAKVAGTKYNATGDLRAKNGTDSAMAKFGVIRFNGGAEIHATIPRGLKRVFVFSKGEWSCKTERCTIVSQKASDIWEIIVNDYEHYFIPDAVIYGG</sequence>
<dbReference type="RefSeq" id="WP_133277821.1">
    <property type="nucleotide sequence ID" value="NZ_CP037933.1"/>
</dbReference>
<keyword evidence="2" id="KW-0732">Signal</keyword>
<dbReference type="EMBL" id="CP037933">
    <property type="protein sequence ID" value="QBN20321.1"/>
    <property type="molecule type" value="Genomic_DNA"/>
</dbReference>
<feature type="signal peptide" evidence="2">
    <location>
        <begin position="1"/>
        <end position="24"/>
    </location>
</feature>
<dbReference type="KEGG" id="fnk:E1750_16485"/>
<evidence type="ECO:0000313" key="3">
    <source>
        <dbReference type="EMBL" id="QBN20321.1"/>
    </source>
</evidence>
<protein>
    <recommendedName>
        <fullName evidence="5">Peptidase C-terminal archaeal/bacterial domain-containing protein</fullName>
    </recommendedName>
</protein>
<name>A0A4P6YAZ1_9FLAO</name>
<dbReference type="AlphaFoldDB" id="A0A4P6YAZ1"/>
<gene>
    <name evidence="3" type="ORF">E1750_16485</name>
</gene>
<feature type="chain" id="PRO_5020829228" description="Peptidase C-terminal archaeal/bacterial domain-containing protein" evidence="2">
    <location>
        <begin position="25"/>
        <end position="250"/>
    </location>
</feature>